<feature type="transmembrane region" description="Helical" evidence="1">
    <location>
        <begin position="81"/>
        <end position="101"/>
    </location>
</feature>
<organism evidence="2 3">
    <name type="scientific">Rubrivivax gelatinosus</name>
    <name type="common">Rhodocyclus gelatinosus</name>
    <name type="synonym">Rhodopseudomonas gelatinosa</name>
    <dbReference type="NCBI Taxonomy" id="28068"/>
    <lineage>
        <taxon>Bacteria</taxon>
        <taxon>Pseudomonadati</taxon>
        <taxon>Pseudomonadota</taxon>
        <taxon>Betaproteobacteria</taxon>
        <taxon>Burkholderiales</taxon>
        <taxon>Sphaerotilaceae</taxon>
        <taxon>Rubrivivax</taxon>
    </lineage>
</organism>
<keyword evidence="1" id="KW-0472">Membrane</keyword>
<evidence type="ECO:0000256" key="1">
    <source>
        <dbReference type="SAM" id="Phobius"/>
    </source>
</evidence>
<feature type="transmembrane region" description="Helical" evidence="1">
    <location>
        <begin position="113"/>
        <end position="133"/>
    </location>
</feature>
<evidence type="ECO:0000313" key="2">
    <source>
        <dbReference type="EMBL" id="MBK1714846.1"/>
    </source>
</evidence>
<gene>
    <name evidence="2" type="ORF">CKO43_18965</name>
</gene>
<accession>A0ABS1DXN5</accession>
<keyword evidence="3" id="KW-1185">Reference proteome</keyword>
<proteinExistence type="predicted"/>
<name>A0ABS1DXN5_RUBGE</name>
<protein>
    <submittedName>
        <fullName evidence="2">Uncharacterized protein</fullName>
    </submittedName>
</protein>
<keyword evidence="1" id="KW-0812">Transmembrane</keyword>
<dbReference type="EMBL" id="NRRU01000083">
    <property type="protein sequence ID" value="MBK1714846.1"/>
    <property type="molecule type" value="Genomic_DNA"/>
</dbReference>
<reference evidence="2" key="1">
    <citation type="submission" date="2017-08" db="EMBL/GenBank/DDBJ databases">
        <authorList>
            <person name="Imhoff J.F."/>
            <person name="Rahn T."/>
            <person name="Kuenzel S."/>
            <person name="Neulinger S.C."/>
        </authorList>
    </citation>
    <scope>NUCLEOTIDE SEQUENCE</scope>
    <source>
        <strain evidence="2">IM 151</strain>
    </source>
</reference>
<dbReference type="RefSeq" id="WP_200232468.1">
    <property type="nucleotide sequence ID" value="NZ_NRRT01000225.1"/>
</dbReference>
<comment type="caution">
    <text evidence="2">The sequence shown here is derived from an EMBL/GenBank/DDBJ whole genome shotgun (WGS) entry which is preliminary data.</text>
</comment>
<feature type="transmembrane region" description="Helical" evidence="1">
    <location>
        <begin position="42"/>
        <end position="61"/>
    </location>
</feature>
<reference evidence="2" key="2">
    <citation type="journal article" date="2020" name="Microorganisms">
        <title>Osmotic Adaptation and Compatible Solute Biosynthesis of Phototrophic Bacteria as Revealed from Genome Analyses.</title>
        <authorList>
            <person name="Imhoff J.F."/>
            <person name="Rahn T."/>
            <person name="Kunzel S."/>
            <person name="Keller A."/>
            <person name="Neulinger S.C."/>
        </authorList>
    </citation>
    <scope>NUCLEOTIDE SEQUENCE</scope>
    <source>
        <strain evidence="2">IM 151</strain>
    </source>
</reference>
<dbReference type="Proteomes" id="UP001041814">
    <property type="component" value="Unassembled WGS sequence"/>
</dbReference>
<sequence length="149" mass="16485">MIAQVLRTTLIALGAGFLCQLAQVWLESSYFTEFLKANLINILIALLAVNSATMGIVLTKIRELIEKHGHEGEFRETRAQFLLSVKEQVVLIGAAILLLTVQQSRFTKEIPNASMFFGSAIAALFIYSMMILYDTAKGVLIIIDYNADA</sequence>
<evidence type="ECO:0000313" key="3">
    <source>
        <dbReference type="Proteomes" id="UP001041814"/>
    </source>
</evidence>
<keyword evidence="1" id="KW-1133">Transmembrane helix</keyword>